<evidence type="ECO:0000259" key="8">
    <source>
        <dbReference type="Pfam" id="PF01435"/>
    </source>
</evidence>
<dbReference type="PANTHER" id="PTHR22726">
    <property type="entry name" value="METALLOENDOPEPTIDASE OMA1"/>
    <property type="match status" value="1"/>
</dbReference>
<feature type="domain" description="Peptidase M48" evidence="8">
    <location>
        <begin position="77"/>
        <end position="259"/>
    </location>
</feature>
<evidence type="ECO:0000256" key="7">
    <source>
        <dbReference type="SAM" id="SignalP"/>
    </source>
</evidence>
<evidence type="ECO:0000256" key="6">
    <source>
        <dbReference type="RuleBase" id="RU003983"/>
    </source>
</evidence>
<comment type="caution">
    <text evidence="9">The sequence shown here is derived from an EMBL/GenBank/DDBJ whole genome shotgun (WGS) entry which is preliminary data.</text>
</comment>
<evidence type="ECO:0000256" key="4">
    <source>
        <dbReference type="ARBA" id="ARBA00022833"/>
    </source>
</evidence>
<sequence>MKQTLISLLLGFACIGSASALDLGKLLTTDNINKALDVAKNANEASREWTPEQEAALGDEIAARMLGAKPLVKNAALQRYVNQVGEWVASQSDKPDFKWRFAVIEDETVNSFAMPGGVIFITKGLWDRLKNESELAAVLGHEITHVTRHHHLDAMRAEAKKNAVSSLTDLAVSTQSGKKNENLAKMGNNAFKGLGMEGLYTRGLDKDLEYEADVTGMVLLARAGYNPYAMVTVLQMLEGFNRNPGGLPLFNTHADPRARQDVIEASIGDKLDSYAGNVEQTSRFLAIKGKPQQNGQAKPAKKSSK</sequence>
<reference evidence="9 10" key="1">
    <citation type="submission" date="2020-10" db="EMBL/GenBank/DDBJ databases">
        <title>The genome sequence of Chitinilyticum litopenaei 4Y14.</title>
        <authorList>
            <person name="Liu Y."/>
        </authorList>
    </citation>
    <scope>NUCLEOTIDE SEQUENCE [LARGE SCALE GENOMIC DNA]</scope>
    <source>
        <strain evidence="9 10">4Y14</strain>
    </source>
</reference>
<dbReference type="GO" id="GO:0046872">
    <property type="term" value="F:metal ion binding"/>
    <property type="evidence" value="ECO:0007669"/>
    <property type="project" value="UniProtKB-KW"/>
</dbReference>
<dbReference type="Gene3D" id="3.30.2010.10">
    <property type="entry name" value="Metalloproteases ('zincins'), catalytic domain"/>
    <property type="match status" value="1"/>
</dbReference>
<dbReference type="RefSeq" id="WP_194117528.1">
    <property type="nucleotide sequence ID" value="NZ_JADFUA010000018.1"/>
</dbReference>
<keyword evidence="5 6" id="KW-0482">Metalloprotease</keyword>
<protein>
    <submittedName>
        <fullName evidence="9">M48 family metalloprotease</fullName>
    </submittedName>
</protein>
<dbReference type="Proteomes" id="UP000604481">
    <property type="component" value="Unassembled WGS sequence"/>
</dbReference>
<evidence type="ECO:0000256" key="1">
    <source>
        <dbReference type="ARBA" id="ARBA00022670"/>
    </source>
</evidence>
<dbReference type="GO" id="GO:0004222">
    <property type="term" value="F:metalloendopeptidase activity"/>
    <property type="evidence" value="ECO:0007669"/>
    <property type="project" value="InterPro"/>
</dbReference>
<dbReference type="Pfam" id="PF01435">
    <property type="entry name" value="Peptidase_M48"/>
    <property type="match status" value="1"/>
</dbReference>
<comment type="similarity">
    <text evidence="6">Belongs to the peptidase M48 family.</text>
</comment>
<evidence type="ECO:0000313" key="9">
    <source>
        <dbReference type="EMBL" id="MBE9611010.1"/>
    </source>
</evidence>
<dbReference type="GO" id="GO:0051603">
    <property type="term" value="P:proteolysis involved in protein catabolic process"/>
    <property type="evidence" value="ECO:0007669"/>
    <property type="project" value="TreeGrafter"/>
</dbReference>
<dbReference type="AlphaFoldDB" id="A0A8J7FP59"/>
<keyword evidence="3 6" id="KW-0378">Hydrolase</keyword>
<evidence type="ECO:0000313" key="10">
    <source>
        <dbReference type="Proteomes" id="UP000604481"/>
    </source>
</evidence>
<feature type="chain" id="PRO_5035170104" evidence="7">
    <location>
        <begin position="21"/>
        <end position="305"/>
    </location>
</feature>
<comment type="cofactor">
    <cofactor evidence="6">
        <name>Zn(2+)</name>
        <dbReference type="ChEBI" id="CHEBI:29105"/>
    </cofactor>
    <text evidence="6">Binds 1 zinc ion per subunit.</text>
</comment>
<organism evidence="9 10">
    <name type="scientific">Chitinilyticum piscinae</name>
    <dbReference type="NCBI Taxonomy" id="2866724"/>
    <lineage>
        <taxon>Bacteria</taxon>
        <taxon>Pseudomonadati</taxon>
        <taxon>Pseudomonadota</taxon>
        <taxon>Betaproteobacteria</taxon>
        <taxon>Neisseriales</taxon>
        <taxon>Chitinibacteraceae</taxon>
        <taxon>Chitinilyticum</taxon>
    </lineage>
</organism>
<evidence type="ECO:0000256" key="5">
    <source>
        <dbReference type="ARBA" id="ARBA00023049"/>
    </source>
</evidence>
<dbReference type="EMBL" id="JADFUA010000018">
    <property type="protein sequence ID" value="MBE9611010.1"/>
    <property type="molecule type" value="Genomic_DNA"/>
</dbReference>
<dbReference type="InterPro" id="IPR051156">
    <property type="entry name" value="Mito/Outer_Membr_Metalloprot"/>
</dbReference>
<keyword evidence="7" id="KW-0732">Signal</keyword>
<dbReference type="GO" id="GO:0016020">
    <property type="term" value="C:membrane"/>
    <property type="evidence" value="ECO:0007669"/>
    <property type="project" value="TreeGrafter"/>
</dbReference>
<name>A0A8J7FP59_9NEIS</name>
<keyword evidence="10" id="KW-1185">Reference proteome</keyword>
<proteinExistence type="inferred from homology"/>
<dbReference type="PANTHER" id="PTHR22726:SF1">
    <property type="entry name" value="METALLOENDOPEPTIDASE OMA1, MITOCHONDRIAL"/>
    <property type="match status" value="1"/>
</dbReference>
<feature type="signal peptide" evidence="7">
    <location>
        <begin position="1"/>
        <end position="20"/>
    </location>
</feature>
<evidence type="ECO:0000256" key="2">
    <source>
        <dbReference type="ARBA" id="ARBA00022723"/>
    </source>
</evidence>
<accession>A0A8J7FP59</accession>
<gene>
    <name evidence="9" type="ORF">INR99_16950</name>
</gene>
<dbReference type="InterPro" id="IPR001915">
    <property type="entry name" value="Peptidase_M48"/>
</dbReference>
<keyword evidence="2" id="KW-0479">Metal-binding</keyword>
<keyword evidence="1 6" id="KW-0645">Protease</keyword>
<keyword evidence="4 6" id="KW-0862">Zinc</keyword>
<evidence type="ECO:0000256" key="3">
    <source>
        <dbReference type="ARBA" id="ARBA00022801"/>
    </source>
</evidence>